<protein>
    <submittedName>
        <fullName evidence="1">Uncharacterized protein</fullName>
    </submittedName>
</protein>
<comment type="caution">
    <text evidence="1">The sequence shown here is derived from an EMBL/GenBank/DDBJ whole genome shotgun (WGS) entry which is preliminary data.</text>
</comment>
<evidence type="ECO:0000313" key="1">
    <source>
        <dbReference type="EMBL" id="CAJ2644100.1"/>
    </source>
</evidence>
<name>A0ACB0JJD7_TRIPR</name>
<accession>A0ACB0JJD7</accession>
<dbReference type="Proteomes" id="UP001177021">
    <property type="component" value="Unassembled WGS sequence"/>
</dbReference>
<organism evidence="1 2">
    <name type="scientific">Trifolium pratense</name>
    <name type="common">Red clover</name>
    <dbReference type="NCBI Taxonomy" id="57577"/>
    <lineage>
        <taxon>Eukaryota</taxon>
        <taxon>Viridiplantae</taxon>
        <taxon>Streptophyta</taxon>
        <taxon>Embryophyta</taxon>
        <taxon>Tracheophyta</taxon>
        <taxon>Spermatophyta</taxon>
        <taxon>Magnoliopsida</taxon>
        <taxon>eudicotyledons</taxon>
        <taxon>Gunneridae</taxon>
        <taxon>Pentapetalae</taxon>
        <taxon>rosids</taxon>
        <taxon>fabids</taxon>
        <taxon>Fabales</taxon>
        <taxon>Fabaceae</taxon>
        <taxon>Papilionoideae</taxon>
        <taxon>50 kb inversion clade</taxon>
        <taxon>NPAAA clade</taxon>
        <taxon>Hologalegina</taxon>
        <taxon>IRL clade</taxon>
        <taxon>Trifolieae</taxon>
        <taxon>Trifolium</taxon>
    </lineage>
</organism>
<keyword evidence="2" id="KW-1185">Reference proteome</keyword>
<proteinExistence type="predicted"/>
<evidence type="ECO:0000313" key="2">
    <source>
        <dbReference type="Proteomes" id="UP001177021"/>
    </source>
</evidence>
<dbReference type="EMBL" id="CASHSV030000034">
    <property type="protein sequence ID" value="CAJ2644100.1"/>
    <property type="molecule type" value="Genomic_DNA"/>
</dbReference>
<reference evidence="1" key="1">
    <citation type="submission" date="2023-10" db="EMBL/GenBank/DDBJ databases">
        <authorList>
            <person name="Rodriguez Cubillos JULIANA M."/>
            <person name="De Vega J."/>
        </authorList>
    </citation>
    <scope>NUCLEOTIDE SEQUENCE</scope>
</reference>
<gene>
    <name evidence="1" type="ORF">MILVUS5_LOCUS13206</name>
</gene>
<sequence>MSFYDFTIIIRSMTVSSLFQYQIIGEVHNLIMSTLSPRKQRTNLKMPHDGFDSKSQYGHRYATISLSGNK</sequence>